<dbReference type="Proteomes" id="UP000244090">
    <property type="component" value="Unassembled WGS sequence"/>
</dbReference>
<dbReference type="EMBL" id="QBKT01000002">
    <property type="protein sequence ID" value="PTX62606.1"/>
    <property type="molecule type" value="Genomic_DNA"/>
</dbReference>
<proteinExistence type="predicted"/>
<evidence type="ECO:0000313" key="1">
    <source>
        <dbReference type="EMBL" id="PTX62606.1"/>
    </source>
</evidence>
<organism evidence="1 2">
    <name type="scientific">Kordia periserrulae</name>
    <dbReference type="NCBI Taxonomy" id="701523"/>
    <lineage>
        <taxon>Bacteria</taxon>
        <taxon>Pseudomonadati</taxon>
        <taxon>Bacteroidota</taxon>
        <taxon>Flavobacteriia</taxon>
        <taxon>Flavobacteriales</taxon>
        <taxon>Flavobacteriaceae</taxon>
        <taxon>Kordia</taxon>
    </lineage>
</organism>
<sequence length="45" mass="4986">MLLYFEKSNHYEQISGIKKVLTLKSKDLIKKGGDILSHIAAVPSA</sequence>
<name>A0A2T6C2Q5_9FLAO</name>
<evidence type="ECO:0000313" key="2">
    <source>
        <dbReference type="Proteomes" id="UP000244090"/>
    </source>
</evidence>
<keyword evidence="2" id="KW-1185">Reference proteome</keyword>
<reference evidence="1 2" key="1">
    <citation type="submission" date="2018-04" db="EMBL/GenBank/DDBJ databases">
        <title>Genomic Encyclopedia of Archaeal and Bacterial Type Strains, Phase II (KMG-II): from individual species to whole genera.</title>
        <authorList>
            <person name="Goeker M."/>
        </authorList>
    </citation>
    <scope>NUCLEOTIDE SEQUENCE [LARGE SCALE GENOMIC DNA]</scope>
    <source>
        <strain evidence="1 2">DSM 25731</strain>
    </source>
</reference>
<protein>
    <submittedName>
        <fullName evidence="1">Uncharacterized protein</fullName>
    </submittedName>
</protein>
<accession>A0A2T6C2Q5</accession>
<feature type="non-terminal residue" evidence="1">
    <location>
        <position position="45"/>
    </location>
</feature>
<comment type="caution">
    <text evidence="1">The sequence shown here is derived from an EMBL/GenBank/DDBJ whole genome shotgun (WGS) entry which is preliminary data.</text>
</comment>
<dbReference type="AlphaFoldDB" id="A0A2T6C2Q5"/>
<gene>
    <name evidence="1" type="ORF">C8N46_1021</name>
</gene>